<feature type="compositionally biased region" description="Low complexity" evidence="1">
    <location>
        <begin position="140"/>
        <end position="157"/>
    </location>
</feature>
<dbReference type="InterPro" id="IPR012438">
    <property type="entry name" value="DUF1639"/>
</dbReference>
<comment type="caution">
    <text evidence="2">The sequence shown here is derived from an EMBL/GenBank/DDBJ whole genome shotgun (WGS) entry which is preliminary data.</text>
</comment>
<evidence type="ECO:0000313" key="2">
    <source>
        <dbReference type="EMBL" id="KAF8676269.1"/>
    </source>
</evidence>
<name>A0A835B8T0_9POAL</name>
<feature type="compositionally biased region" description="Basic residues" evidence="1">
    <location>
        <begin position="408"/>
        <end position="419"/>
    </location>
</feature>
<feature type="region of interest" description="Disordered" evidence="1">
    <location>
        <begin position="295"/>
        <end position="367"/>
    </location>
</feature>
<feature type="compositionally biased region" description="Low complexity" evidence="1">
    <location>
        <begin position="329"/>
        <end position="341"/>
    </location>
</feature>
<organism evidence="2 3">
    <name type="scientific">Digitaria exilis</name>
    <dbReference type="NCBI Taxonomy" id="1010633"/>
    <lineage>
        <taxon>Eukaryota</taxon>
        <taxon>Viridiplantae</taxon>
        <taxon>Streptophyta</taxon>
        <taxon>Embryophyta</taxon>
        <taxon>Tracheophyta</taxon>
        <taxon>Spermatophyta</taxon>
        <taxon>Magnoliopsida</taxon>
        <taxon>Liliopsida</taxon>
        <taxon>Poales</taxon>
        <taxon>Poaceae</taxon>
        <taxon>PACMAD clade</taxon>
        <taxon>Panicoideae</taxon>
        <taxon>Panicodae</taxon>
        <taxon>Paniceae</taxon>
        <taxon>Anthephorinae</taxon>
        <taxon>Digitaria</taxon>
    </lineage>
</organism>
<dbReference type="EMBL" id="JACEFO010002174">
    <property type="protein sequence ID" value="KAF8676269.1"/>
    <property type="molecule type" value="Genomic_DNA"/>
</dbReference>
<feature type="region of interest" description="Disordered" evidence="1">
    <location>
        <begin position="195"/>
        <end position="278"/>
    </location>
</feature>
<accession>A0A835B8T0</accession>
<feature type="region of interest" description="Disordered" evidence="1">
    <location>
        <begin position="71"/>
        <end position="168"/>
    </location>
</feature>
<dbReference type="PANTHER" id="PTHR33130">
    <property type="entry name" value="PUTATIVE (DUF1639)-RELATED"/>
    <property type="match status" value="1"/>
</dbReference>
<dbReference type="AlphaFoldDB" id="A0A835B8T0"/>
<evidence type="ECO:0000313" key="3">
    <source>
        <dbReference type="Proteomes" id="UP000636709"/>
    </source>
</evidence>
<keyword evidence="3" id="KW-1185">Reference proteome</keyword>
<gene>
    <name evidence="2" type="ORF">HU200_047141</name>
</gene>
<dbReference type="PANTHER" id="PTHR33130:SF2">
    <property type="entry name" value="OS11G0562266 PROTEIN"/>
    <property type="match status" value="1"/>
</dbReference>
<dbReference type="Pfam" id="PF07797">
    <property type="entry name" value="DUF1639"/>
    <property type="match status" value="1"/>
</dbReference>
<feature type="compositionally biased region" description="Low complexity" evidence="1">
    <location>
        <begin position="354"/>
        <end position="367"/>
    </location>
</feature>
<dbReference type="PRINTS" id="PR01217">
    <property type="entry name" value="PRICHEXTENSN"/>
</dbReference>
<feature type="region of interest" description="Disordered" evidence="1">
    <location>
        <begin position="408"/>
        <end position="437"/>
    </location>
</feature>
<reference evidence="2" key="1">
    <citation type="submission" date="2020-07" db="EMBL/GenBank/DDBJ databases">
        <title>Genome sequence and genetic diversity analysis of an under-domesticated orphan crop, white fonio (Digitaria exilis).</title>
        <authorList>
            <person name="Bennetzen J.L."/>
            <person name="Chen S."/>
            <person name="Ma X."/>
            <person name="Wang X."/>
            <person name="Yssel A.E.J."/>
            <person name="Chaluvadi S.R."/>
            <person name="Johnson M."/>
            <person name="Gangashetty P."/>
            <person name="Hamidou F."/>
            <person name="Sanogo M.D."/>
            <person name="Zwaenepoel A."/>
            <person name="Wallace J."/>
            <person name="Van De Peer Y."/>
            <person name="Van Deynze A."/>
        </authorList>
    </citation>
    <scope>NUCLEOTIDE SEQUENCE</scope>
    <source>
        <tissue evidence="2">Leaves</tissue>
    </source>
</reference>
<feature type="compositionally biased region" description="Pro residues" evidence="1">
    <location>
        <begin position="305"/>
        <end position="328"/>
    </location>
</feature>
<dbReference type="Proteomes" id="UP000636709">
    <property type="component" value="Unassembled WGS sequence"/>
</dbReference>
<proteinExistence type="predicted"/>
<protein>
    <submittedName>
        <fullName evidence="2">Uncharacterized protein</fullName>
    </submittedName>
</protein>
<evidence type="ECO:0000256" key="1">
    <source>
        <dbReference type="SAM" id="MobiDB-lite"/>
    </source>
</evidence>
<sequence>MLLACYSCSDEPTSQCVHEVATCDAHRTSLSPAGSPHPVKTRSTWFASDMTVPPPPENLHGRSLSLPVVGRARVSRPSRDESPPRPSPPTRASCSCPALPRGIPRTAPTLRPSTARTTRDACRAVPDADDDDPTPPSTLPRPASLLASAAAAASTSDGRPQHPAADLTPGGLARLFLCRRLGCRGPCARTTAATTTTMAATADPRAKPPPAAASSHHLMKKTWAPPPPPTPKPRAHRVPSVPEVAEGGGTRDRRRSSSSHRRVGVGAGAVEEEDTPCEGRRLEDLRAKLMGHLRDAAGSLRLPPASKPPQPRSPEPRPPAAPLPPPPEQQQEAPAAAAAKPWNLRDRKCRRPTARGAAAALDASPAAWEPAAEKARRRSMLADERAPFAVALTAEEVEEDVYALTGARPRRRPRKRPRVVQRQLDVRPNSPYCPSSP</sequence>
<feature type="compositionally biased region" description="Basic residues" evidence="1">
    <location>
        <begin position="252"/>
        <end position="263"/>
    </location>
</feature>